<dbReference type="EMBL" id="NAFK01000110">
    <property type="protein sequence ID" value="OSJ35358.1"/>
    <property type="molecule type" value="Genomic_DNA"/>
</dbReference>
<dbReference type="RefSeq" id="WP_083926448.1">
    <property type="nucleotide sequence ID" value="NZ_NAFJ01000090.1"/>
</dbReference>
<proteinExistence type="predicted"/>
<evidence type="ECO:0000313" key="1">
    <source>
        <dbReference type="EMBL" id="OSJ14433.1"/>
    </source>
</evidence>
<dbReference type="Proteomes" id="UP000193884">
    <property type="component" value="Unassembled WGS sequence"/>
</dbReference>
<accession>A0A1X3G128</accession>
<name>A0A1X3G128_9BRAD</name>
<evidence type="ECO:0000313" key="2">
    <source>
        <dbReference type="EMBL" id="OSJ35358.1"/>
    </source>
</evidence>
<evidence type="ECO:0000313" key="3">
    <source>
        <dbReference type="Proteomes" id="UP000193553"/>
    </source>
</evidence>
<organism evidence="1 3">
    <name type="scientific">Bradyrhizobium canariense</name>
    <dbReference type="NCBI Taxonomy" id="255045"/>
    <lineage>
        <taxon>Bacteria</taxon>
        <taxon>Pseudomonadati</taxon>
        <taxon>Pseudomonadota</taxon>
        <taxon>Alphaproteobacteria</taxon>
        <taxon>Hyphomicrobiales</taxon>
        <taxon>Nitrobacteraceae</taxon>
        <taxon>Bradyrhizobium</taxon>
    </lineage>
</organism>
<dbReference type="AlphaFoldDB" id="A0A1X3G128"/>
<protein>
    <submittedName>
        <fullName evidence="1">Uncharacterized protein</fullName>
    </submittedName>
</protein>
<reference evidence="3 4" key="1">
    <citation type="submission" date="2017-03" db="EMBL/GenBank/DDBJ databases">
        <title>Whole genome sequences of fourteen strains of Bradyrhizobium canariense and one strain of Bradyrhizobium japonicum isolated from Lupinus (Papilionoideae: Genisteae) species in Algeria.</title>
        <authorList>
            <person name="Crovadore J."/>
            <person name="Chekireb D."/>
            <person name="Brachmann A."/>
            <person name="Chablais R."/>
            <person name="Cochard B."/>
            <person name="Lefort F."/>
        </authorList>
    </citation>
    <scope>NUCLEOTIDE SEQUENCE [LARGE SCALE GENOMIC DNA]</scope>
    <source>
        <strain evidence="1 3">UBMA195</strain>
        <strain evidence="2 4">UBMAN05</strain>
    </source>
</reference>
<gene>
    <name evidence="2" type="ORF">BST63_02075</name>
    <name evidence="1" type="ORF">BSZ18_09235</name>
</gene>
<keyword evidence="4" id="KW-1185">Reference proteome</keyword>
<evidence type="ECO:0000313" key="4">
    <source>
        <dbReference type="Proteomes" id="UP000193884"/>
    </source>
</evidence>
<dbReference type="EMBL" id="NAFI01000159">
    <property type="protein sequence ID" value="OSJ14433.1"/>
    <property type="molecule type" value="Genomic_DNA"/>
</dbReference>
<dbReference type="Proteomes" id="UP000193553">
    <property type="component" value="Unassembled WGS sequence"/>
</dbReference>
<comment type="caution">
    <text evidence="1">The sequence shown here is derived from an EMBL/GenBank/DDBJ whole genome shotgun (WGS) entry which is preliminary data.</text>
</comment>
<sequence>MPHSPSIVPHPYPRDVYLVLEDYGGGLGRAWSETSEDDTGRATLMRQIMEGQYKHPARIVVFNTVEGWSRDVTVEIADELRRCFVEFDDIAPAALEFIERIGRN</sequence>